<dbReference type="InterPro" id="IPR003439">
    <property type="entry name" value="ABC_transporter-like_ATP-bd"/>
</dbReference>
<dbReference type="CDD" id="cd03258">
    <property type="entry name" value="ABC_MetN_methionine_transporter"/>
    <property type="match status" value="1"/>
</dbReference>
<keyword evidence="7" id="KW-0029">Amino-acid transport</keyword>
<keyword evidence="8" id="KW-0472">Membrane</keyword>
<dbReference type="PATRIC" id="fig|1398.22.peg.1887"/>
<dbReference type="SMART" id="SM00382">
    <property type="entry name" value="AAA"/>
    <property type="match status" value="1"/>
</dbReference>
<gene>
    <name evidence="10" type="ORF">HMPREF3213_01883</name>
</gene>
<keyword evidence="2" id="KW-0813">Transport</keyword>
<evidence type="ECO:0000313" key="10">
    <source>
        <dbReference type="EMBL" id="KWZ81870.1"/>
    </source>
</evidence>
<dbReference type="Pfam" id="PF00005">
    <property type="entry name" value="ABC_tran"/>
    <property type="match status" value="1"/>
</dbReference>
<dbReference type="SMART" id="SM00930">
    <property type="entry name" value="NIL"/>
    <property type="match status" value="1"/>
</dbReference>
<dbReference type="Pfam" id="PF09383">
    <property type="entry name" value="NIL"/>
    <property type="match status" value="1"/>
</dbReference>
<dbReference type="EMBL" id="LRPN01000067">
    <property type="protein sequence ID" value="KWZ81870.1"/>
    <property type="molecule type" value="Genomic_DNA"/>
</dbReference>
<keyword evidence="3" id="KW-1003">Cell membrane</keyword>
<dbReference type="PROSITE" id="PS50893">
    <property type="entry name" value="ABC_TRANSPORTER_2"/>
    <property type="match status" value="1"/>
</dbReference>
<reference evidence="11" key="1">
    <citation type="submission" date="2016-01" db="EMBL/GenBank/DDBJ databases">
        <authorList>
            <person name="Mitreva M."/>
            <person name="Pepin K.H."/>
            <person name="Mihindukulasuriya K.A."/>
            <person name="Fulton R."/>
            <person name="Fronick C."/>
            <person name="O'Laughlin M."/>
            <person name="Miner T."/>
            <person name="Herter B."/>
            <person name="Rosa B.A."/>
            <person name="Cordes M."/>
            <person name="Tomlinson C."/>
            <person name="Wollam A."/>
            <person name="Palsikar V.B."/>
            <person name="Mardis E.R."/>
            <person name="Wilson R.K."/>
        </authorList>
    </citation>
    <scope>NUCLEOTIDE SEQUENCE [LARGE SCALE GENOMIC DNA]</scope>
    <source>
        <strain evidence="11">GED7749B</strain>
    </source>
</reference>
<keyword evidence="5 10" id="KW-0067">ATP-binding</keyword>
<dbReference type="InterPro" id="IPR027417">
    <property type="entry name" value="P-loop_NTPase"/>
</dbReference>
<organism evidence="10 11">
    <name type="scientific">Heyndrickxia coagulans</name>
    <name type="common">Weizmannia coagulans</name>
    <dbReference type="NCBI Taxonomy" id="1398"/>
    <lineage>
        <taxon>Bacteria</taxon>
        <taxon>Bacillati</taxon>
        <taxon>Bacillota</taxon>
        <taxon>Bacilli</taxon>
        <taxon>Bacillales</taxon>
        <taxon>Bacillaceae</taxon>
        <taxon>Heyndrickxia</taxon>
    </lineage>
</organism>
<dbReference type="InterPro" id="IPR045865">
    <property type="entry name" value="ACT-like_dom_sf"/>
</dbReference>
<evidence type="ECO:0000256" key="3">
    <source>
        <dbReference type="ARBA" id="ARBA00022475"/>
    </source>
</evidence>
<evidence type="ECO:0000256" key="6">
    <source>
        <dbReference type="ARBA" id="ARBA00022967"/>
    </source>
</evidence>
<protein>
    <submittedName>
        <fullName evidence="10">ABC transporter, ATP-binding protein</fullName>
    </submittedName>
</protein>
<dbReference type="InterPro" id="IPR041701">
    <property type="entry name" value="MetN_ABC"/>
</dbReference>
<dbReference type="GO" id="GO:0016887">
    <property type="term" value="F:ATP hydrolysis activity"/>
    <property type="evidence" value="ECO:0007669"/>
    <property type="project" value="InterPro"/>
</dbReference>
<evidence type="ECO:0000256" key="7">
    <source>
        <dbReference type="ARBA" id="ARBA00022970"/>
    </source>
</evidence>
<dbReference type="InterPro" id="IPR050086">
    <property type="entry name" value="MetN_ABC_transporter-like"/>
</dbReference>
<dbReference type="AlphaFoldDB" id="A0A133KRB4"/>
<dbReference type="InterPro" id="IPR003593">
    <property type="entry name" value="AAA+_ATPase"/>
</dbReference>
<comment type="similarity">
    <text evidence="1">Belongs to the ABC transporter superfamily.</text>
</comment>
<dbReference type="Gene3D" id="3.30.70.260">
    <property type="match status" value="1"/>
</dbReference>
<dbReference type="InterPro" id="IPR017871">
    <property type="entry name" value="ABC_transporter-like_CS"/>
</dbReference>
<dbReference type="GO" id="GO:0005524">
    <property type="term" value="F:ATP binding"/>
    <property type="evidence" value="ECO:0007669"/>
    <property type="project" value="UniProtKB-KW"/>
</dbReference>
<keyword evidence="6" id="KW-1278">Translocase</keyword>
<dbReference type="PANTHER" id="PTHR43166:SF30">
    <property type="entry name" value="METHIONINE IMPORT ATP-BINDING PROTEIN METN"/>
    <property type="match status" value="1"/>
</dbReference>
<sequence>MKAGFFLLKGTEGDFNMLVLEDIHKVYGKGKDKKVEALKGINLRVEKGEIFGVVGYSGAGKSTLIRCVNLLERPTSGKVLVNGVDLVRLPPKELRKERKKIGMIFQQFNLLQSKTIFQNVAMPLVLEHRPKEEIKAKVAELLSFVGLEDRMHHYPGQLSGGQKQRVGIARALATDPDILLCDEATSALDPNTTEAVLDLLRKVRDELGITILMITHEMNVIRDICDKVAVLDGGKIVEQGPVLDLFTEPKTQIARSFVKTVLNDSIPPSVQKLIDESSKDNPHGIYRILFKGASTNMPLLSNTAKHFSIDLNVLHGMITELQGIPFGNLLVELKGDPEEMKRAIQYINDHEAIIREVEKNGI</sequence>
<comment type="caution">
    <text evidence="10">The sequence shown here is derived from an EMBL/GenBank/DDBJ whole genome shotgun (WGS) entry which is preliminary data.</text>
</comment>
<evidence type="ECO:0000256" key="1">
    <source>
        <dbReference type="ARBA" id="ARBA00005417"/>
    </source>
</evidence>
<dbReference type="GO" id="GO:0006865">
    <property type="term" value="P:amino acid transport"/>
    <property type="evidence" value="ECO:0007669"/>
    <property type="project" value="UniProtKB-KW"/>
</dbReference>
<dbReference type="SUPFAM" id="SSF55021">
    <property type="entry name" value="ACT-like"/>
    <property type="match status" value="1"/>
</dbReference>
<dbReference type="Gene3D" id="3.40.50.300">
    <property type="entry name" value="P-loop containing nucleotide triphosphate hydrolases"/>
    <property type="match status" value="1"/>
</dbReference>
<evidence type="ECO:0000256" key="2">
    <source>
        <dbReference type="ARBA" id="ARBA00022448"/>
    </source>
</evidence>
<proteinExistence type="inferred from homology"/>
<evidence type="ECO:0000256" key="4">
    <source>
        <dbReference type="ARBA" id="ARBA00022741"/>
    </source>
</evidence>
<keyword evidence="4" id="KW-0547">Nucleotide-binding</keyword>
<feature type="domain" description="ABC transporter" evidence="9">
    <location>
        <begin position="18"/>
        <end position="258"/>
    </location>
</feature>
<accession>A0A133KRB4</accession>
<evidence type="ECO:0000259" key="9">
    <source>
        <dbReference type="PROSITE" id="PS50893"/>
    </source>
</evidence>
<dbReference type="SUPFAM" id="SSF52540">
    <property type="entry name" value="P-loop containing nucleoside triphosphate hydrolases"/>
    <property type="match status" value="1"/>
</dbReference>
<evidence type="ECO:0000313" key="11">
    <source>
        <dbReference type="Proteomes" id="UP000070376"/>
    </source>
</evidence>
<name>A0A133KRB4_HEYCO</name>
<dbReference type="InterPro" id="IPR018449">
    <property type="entry name" value="NIL_domain"/>
</dbReference>
<evidence type="ECO:0000256" key="5">
    <source>
        <dbReference type="ARBA" id="ARBA00022840"/>
    </source>
</evidence>
<evidence type="ECO:0000256" key="8">
    <source>
        <dbReference type="ARBA" id="ARBA00023136"/>
    </source>
</evidence>
<dbReference type="PROSITE" id="PS00211">
    <property type="entry name" value="ABC_TRANSPORTER_1"/>
    <property type="match status" value="1"/>
</dbReference>
<dbReference type="PANTHER" id="PTHR43166">
    <property type="entry name" value="AMINO ACID IMPORT ATP-BINDING PROTEIN"/>
    <property type="match status" value="1"/>
</dbReference>
<dbReference type="GO" id="GO:0005886">
    <property type="term" value="C:plasma membrane"/>
    <property type="evidence" value="ECO:0007669"/>
    <property type="project" value="UniProtKB-ARBA"/>
</dbReference>
<dbReference type="FunFam" id="3.40.50.300:FF:000056">
    <property type="entry name" value="Cell division ATP-binding protein FtsE"/>
    <property type="match status" value="1"/>
</dbReference>
<dbReference type="Proteomes" id="UP000070376">
    <property type="component" value="Unassembled WGS sequence"/>
</dbReference>